<dbReference type="Proteomes" id="UP000198548">
    <property type="component" value="Unassembled WGS sequence"/>
</dbReference>
<keyword evidence="1" id="KW-0472">Membrane</keyword>
<reference evidence="3 4" key="1">
    <citation type="submission" date="2016-10" db="EMBL/GenBank/DDBJ databases">
        <authorList>
            <person name="de Groot N.N."/>
        </authorList>
    </citation>
    <scope>NUCLEOTIDE SEQUENCE [LARGE SCALE GENOMIC DNA]</scope>
    <source>
        <strain evidence="3 4">DSM 19182</strain>
    </source>
</reference>
<feature type="transmembrane region" description="Helical" evidence="1">
    <location>
        <begin position="24"/>
        <end position="44"/>
    </location>
</feature>
<proteinExistence type="predicted"/>
<gene>
    <name evidence="2" type="ORF">APU01nite_20310</name>
    <name evidence="3" type="ORF">SAMN04488100_13133</name>
</gene>
<evidence type="ECO:0000313" key="5">
    <source>
        <dbReference type="Proteomes" id="UP000321425"/>
    </source>
</evidence>
<evidence type="ECO:0000313" key="4">
    <source>
        <dbReference type="Proteomes" id="UP000198548"/>
    </source>
</evidence>
<protein>
    <submittedName>
        <fullName evidence="3">Uncharacterized protein</fullName>
    </submittedName>
</protein>
<keyword evidence="1" id="KW-0812">Transmembrane</keyword>
<dbReference type="EMBL" id="BJUX01000028">
    <property type="protein sequence ID" value="GEK89992.1"/>
    <property type="molecule type" value="Genomic_DNA"/>
</dbReference>
<sequence>MPKLKVYANTNKPLQMPESDHMPIFLSVKLLVMLPTALIILAVMSNNLSSLTGTL</sequence>
<reference evidence="2 5" key="2">
    <citation type="submission" date="2019-07" db="EMBL/GenBank/DDBJ databases">
        <title>Whole genome shotgun sequence of Alkalibacterium putridalgicola NBRC 103243.</title>
        <authorList>
            <person name="Hosoyama A."/>
            <person name="Uohara A."/>
            <person name="Ohji S."/>
            <person name="Ichikawa N."/>
        </authorList>
    </citation>
    <scope>NUCLEOTIDE SEQUENCE [LARGE SCALE GENOMIC DNA]</scope>
    <source>
        <strain evidence="2 5">NBRC 103243</strain>
    </source>
</reference>
<keyword evidence="5" id="KW-1185">Reference proteome</keyword>
<organism evidence="3 4">
    <name type="scientific">Alkalibacterium putridalgicola</name>
    <dbReference type="NCBI Taxonomy" id="426703"/>
    <lineage>
        <taxon>Bacteria</taxon>
        <taxon>Bacillati</taxon>
        <taxon>Bacillota</taxon>
        <taxon>Bacilli</taxon>
        <taxon>Lactobacillales</taxon>
        <taxon>Carnobacteriaceae</taxon>
        <taxon>Alkalibacterium</taxon>
    </lineage>
</organism>
<dbReference type="Proteomes" id="UP000321425">
    <property type="component" value="Unassembled WGS sequence"/>
</dbReference>
<evidence type="ECO:0000313" key="3">
    <source>
        <dbReference type="EMBL" id="SEM17600.1"/>
    </source>
</evidence>
<evidence type="ECO:0000313" key="2">
    <source>
        <dbReference type="EMBL" id="GEK89992.1"/>
    </source>
</evidence>
<dbReference type="EMBL" id="FOBL01000031">
    <property type="protein sequence ID" value="SEM17600.1"/>
    <property type="molecule type" value="Genomic_DNA"/>
</dbReference>
<evidence type="ECO:0000256" key="1">
    <source>
        <dbReference type="SAM" id="Phobius"/>
    </source>
</evidence>
<name>A0A1H7W7X4_9LACT</name>
<keyword evidence="1" id="KW-1133">Transmembrane helix</keyword>
<dbReference type="AlphaFoldDB" id="A0A1H7W7X4"/>
<accession>A0A1H7W7X4</accession>